<dbReference type="GO" id="GO:0003677">
    <property type="term" value="F:DNA binding"/>
    <property type="evidence" value="ECO:0007669"/>
    <property type="project" value="InterPro"/>
</dbReference>
<dbReference type="SUPFAM" id="SSF48452">
    <property type="entry name" value="TPR-like"/>
    <property type="match status" value="1"/>
</dbReference>
<name>A0A2S6A6A3_9NOCA</name>
<dbReference type="InterPro" id="IPR011990">
    <property type="entry name" value="TPR-like_helical_dom_sf"/>
</dbReference>
<protein>
    <recommendedName>
        <fullName evidence="3">HTH cro/C1-type domain-containing protein</fullName>
    </recommendedName>
</protein>
<evidence type="ECO:0000313" key="1">
    <source>
        <dbReference type="EMBL" id="PPJ28008.1"/>
    </source>
</evidence>
<gene>
    <name evidence="1" type="ORF">C5F51_14290</name>
</gene>
<reference evidence="1 2" key="1">
    <citation type="submission" date="2018-02" db="EMBL/GenBank/DDBJ databases">
        <title>8 Nocardia nova and 1 Nocardia cyriacigeorgica strain used for evolution to TMP-SMX.</title>
        <authorList>
            <person name="Mehta H."/>
            <person name="Weng J."/>
            <person name="Shamoo Y."/>
        </authorList>
    </citation>
    <scope>NUCLEOTIDE SEQUENCE [LARGE SCALE GENOMIC DNA]</scope>
    <source>
        <strain evidence="1 2">BAA2227</strain>
    </source>
</reference>
<dbReference type="RefSeq" id="WP_104407286.1">
    <property type="nucleotide sequence ID" value="NZ_PSYZ01000013.1"/>
</dbReference>
<sequence length="451" mass="48350">MIVYGWTGIEVKALRSAMQLSIEEFARRVEVSSRAVDGWESAGAAASLRPSSKRQLDKVLAGASDAVTARFANLLGAAPIDHDEVDCSSPVPVTLANDTLGHATVMGADEADLVWVPARTAAGEVILVSLPRRTVIAGIGVSALALAAGVKPAAVLANSPEIDRLDHFHKLRLSLIESDNLYGAGDVIPLVEQSIERIGQLRRAGFGDPAGMQRMRVLYAEFAAWLHQDCRNWDRAQHWTDRGLTWSHQLGDPYSIAAVLTRKAQIANDMGDGAEARELAEAADRAAPPGTRFGAVAYTFAGQGSALMGDEAGSEIAFDRARHLAEDVDADPSWGFFLDHAYIDAHQAQGRVAMGDYRGAIDQFGQAINSMRSGQTRDQAVYIARQAVAYVRAGEAEAAAKLASTVIDIGVSTGSERILHNVRTVNSMLDPGSRQPEIVEFRAAAQKWSLT</sequence>
<dbReference type="InterPro" id="IPR001387">
    <property type="entry name" value="Cro/C1-type_HTH"/>
</dbReference>
<comment type="caution">
    <text evidence="1">The sequence shown here is derived from an EMBL/GenBank/DDBJ whole genome shotgun (WGS) entry which is preliminary data.</text>
</comment>
<dbReference type="Proteomes" id="UP000238356">
    <property type="component" value="Unassembled WGS sequence"/>
</dbReference>
<organism evidence="1 2">
    <name type="scientific">Nocardia nova</name>
    <dbReference type="NCBI Taxonomy" id="37330"/>
    <lineage>
        <taxon>Bacteria</taxon>
        <taxon>Bacillati</taxon>
        <taxon>Actinomycetota</taxon>
        <taxon>Actinomycetes</taxon>
        <taxon>Mycobacteriales</taxon>
        <taxon>Nocardiaceae</taxon>
        <taxon>Nocardia</taxon>
    </lineage>
</organism>
<dbReference type="Gene3D" id="1.25.40.10">
    <property type="entry name" value="Tetratricopeptide repeat domain"/>
    <property type="match status" value="1"/>
</dbReference>
<evidence type="ECO:0000313" key="2">
    <source>
        <dbReference type="Proteomes" id="UP000238356"/>
    </source>
</evidence>
<dbReference type="CDD" id="cd00093">
    <property type="entry name" value="HTH_XRE"/>
    <property type="match status" value="1"/>
</dbReference>
<keyword evidence="2" id="KW-1185">Reference proteome</keyword>
<proteinExistence type="predicted"/>
<dbReference type="InterPro" id="IPR010982">
    <property type="entry name" value="Lambda_DNA-bd_dom_sf"/>
</dbReference>
<dbReference type="EMBL" id="PSZD01000008">
    <property type="protein sequence ID" value="PPJ28008.1"/>
    <property type="molecule type" value="Genomic_DNA"/>
</dbReference>
<dbReference type="AlphaFoldDB" id="A0A2S6A6A3"/>
<evidence type="ECO:0008006" key="3">
    <source>
        <dbReference type="Google" id="ProtNLM"/>
    </source>
</evidence>
<accession>A0A2S6A6A3</accession>
<dbReference type="Gene3D" id="1.10.260.40">
    <property type="entry name" value="lambda repressor-like DNA-binding domains"/>
    <property type="match status" value="1"/>
</dbReference>